<dbReference type="PANTHER" id="PTHR42839">
    <property type="entry name" value="ISOCHORISMATE SYNTHASE ENTC"/>
    <property type="match status" value="1"/>
</dbReference>
<evidence type="ECO:0000256" key="3">
    <source>
        <dbReference type="ARBA" id="ARBA00012824"/>
    </source>
</evidence>
<dbReference type="NCBIfam" id="TIGR00543">
    <property type="entry name" value="isochor_syn"/>
    <property type="match status" value="1"/>
</dbReference>
<protein>
    <recommendedName>
        <fullName evidence="3">isochorismate synthase</fullName>
        <ecNumber evidence="3">5.4.4.2</ecNumber>
    </recommendedName>
    <alternativeName>
        <fullName evidence="5">Isochorismate mutase</fullName>
    </alternativeName>
</protein>
<dbReference type="PANTHER" id="PTHR42839:SF2">
    <property type="entry name" value="ISOCHORISMATE SYNTHASE ENTC"/>
    <property type="match status" value="1"/>
</dbReference>
<sequence length="354" mass="39965">MDFKNLVERISQQYEHKLPFVVFSSENSETITCYCQNNETLYCDASLSKNGFVLAPFDSRLQSYLIAEEESERLETRLKPSEINTKSVTVSEFEEAKNSYQEFVKQTIDIIRKGEALKIVVSRKKEFPLSNFSIESLVERLFSAYPTAFRYIWYHPKTGIWCGATPETLVDIKKSEFKTMALAGTQPYSSGEIVWRKKELEEQHFVTVAILGNLQGIIEDVQVSEVRSHRAGSLLHLCTDISGKIEKEHGSLSKVAQALHPTPAVCGTPRNFARDFIIKNEGYAREYYTGFIGPIADGGTSATLMVNLRCMKIENGKASIYVGGGITADSVPEEEWIETQNKMQTMLQVLHPML</sequence>
<name>A0A1M6MZV6_9FLAO</name>
<evidence type="ECO:0000259" key="6">
    <source>
        <dbReference type="Pfam" id="PF00425"/>
    </source>
</evidence>
<dbReference type="GO" id="GO:0008909">
    <property type="term" value="F:isochorismate synthase activity"/>
    <property type="evidence" value="ECO:0007669"/>
    <property type="project" value="UniProtKB-EC"/>
</dbReference>
<gene>
    <name evidence="7" type="ORF">SAMN04487908_13031</name>
</gene>
<dbReference type="EMBL" id="FQYV01000030">
    <property type="protein sequence ID" value="SHJ89009.1"/>
    <property type="molecule type" value="Genomic_DNA"/>
</dbReference>
<comment type="catalytic activity">
    <reaction evidence="1">
        <text>chorismate = isochorismate</text>
        <dbReference type="Rhea" id="RHEA:18985"/>
        <dbReference type="ChEBI" id="CHEBI:29748"/>
        <dbReference type="ChEBI" id="CHEBI:29780"/>
        <dbReference type="EC" id="5.4.4.2"/>
    </reaction>
</comment>
<evidence type="ECO:0000313" key="8">
    <source>
        <dbReference type="Proteomes" id="UP000184172"/>
    </source>
</evidence>
<feature type="domain" description="Chorismate-utilising enzyme C-terminal" evidence="6">
    <location>
        <begin position="97"/>
        <end position="342"/>
    </location>
</feature>
<dbReference type="Proteomes" id="UP000184172">
    <property type="component" value="Unassembled WGS sequence"/>
</dbReference>
<dbReference type="InterPro" id="IPR015890">
    <property type="entry name" value="Chorismate_C"/>
</dbReference>
<organism evidence="7 8">
    <name type="scientific">Aequorivita viscosa</name>
    <dbReference type="NCBI Taxonomy" id="797419"/>
    <lineage>
        <taxon>Bacteria</taxon>
        <taxon>Pseudomonadati</taxon>
        <taxon>Bacteroidota</taxon>
        <taxon>Flavobacteriia</taxon>
        <taxon>Flavobacteriales</taxon>
        <taxon>Flavobacteriaceae</taxon>
        <taxon>Aequorivita</taxon>
    </lineage>
</organism>
<keyword evidence="4" id="KW-0413">Isomerase</keyword>
<keyword evidence="8" id="KW-1185">Reference proteome</keyword>
<comment type="similarity">
    <text evidence="2">Belongs to the isochorismate synthase family.</text>
</comment>
<evidence type="ECO:0000256" key="5">
    <source>
        <dbReference type="ARBA" id="ARBA00041564"/>
    </source>
</evidence>
<evidence type="ECO:0000256" key="1">
    <source>
        <dbReference type="ARBA" id="ARBA00000799"/>
    </source>
</evidence>
<accession>A0A1M6MZV6</accession>
<proteinExistence type="inferred from homology"/>
<evidence type="ECO:0000313" key="7">
    <source>
        <dbReference type="EMBL" id="SHJ89009.1"/>
    </source>
</evidence>
<dbReference type="SUPFAM" id="SSF56322">
    <property type="entry name" value="ADC synthase"/>
    <property type="match status" value="1"/>
</dbReference>
<dbReference type="InterPro" id="IPR005801">
    <property type="entry name" value="ADC_synthase"/>
</dbReference>
<dbReference type="RefSeq" id="WP_073221362.1">
    <property type="nucleotide sequence ID" value="NZ_FNNS01000028.1"/>
</dbReference>
<dbReference type="Pfam" id="PF00425">
    <property type="entry name" value="Chorismate_bind"/>
    <property type="match status" value="1"/>
</dbReference>
<evidence type="ECO:0000256" key="2">
    <source>
        <dbReference type="ARBA" id="ARBA00005297"/>
    </source>
</evidence>
<dbReference type="EC" id="5.4.4.2" evidence="3"/>
<evidence type="ECO:0000256" key="4">
    <source>
        <dbReference type="ARBA" id="ARBA00023235"/>
    </source>
</evidence>
<dbReference type="AlphaFoldDB" id="A0A1M6MZV6"/>
<dbReference type="STRING" id="797419.SAMN05216556_12831"/>
<dbReference type="InterPro" id="IPR004561">
    <property type="entry name" value="IsoChor_synthase"/>
</dbReference>
<dbReference type="OrthoDB" id="9806579at2"/>
<dbReference type="Gene3D" id="3.60.120.10">
    <property type="entry name" value="Anthranilate synthase"/>
    <property type="match status" value="1"/>
</dbReference>
<reference evidence="8" key="1">
    <citation type="submission" date="2016-11" db="EMBL/GenBank/DDBJ databases">
        <authorList>
            <person name="Varghese N."/>
            <person name="Submissions S."/>
        </authorList>
    </citation>
    <scope>NUCLEOTIDE SEQUENCE [LARGE SCALE GENOMIC DNA]</scope>
    <source>
        <strain evidence="8">DSM 26349</strain>
    </source>
</reference>